<dbReference type="PANTHER" id="PTHR47751:SF1">
    <property type="entry name" value="SUPERFAMILY HYDROLASE, PUTATIVE (AFU_ORTHOLOGUE AFUA_2G16580)-RELATED"/>
    <property type="match status" value="1"/>
</dbReference>
<dbReference type="InterPro" id="IPR029058">
    <property type="entry name" value="AB_hydrolase_fold"/>
</dbReference>
<gene>
    <name evidence="3" type="ORF">JI747_002130</name>
</gene>
<dbReference type="SUPFAM" id="SSF53474">
    <property type="entry name" value="alpha/beta-Hydrolases"/>
    <property type="match status" value="1"/>
</dbReference>
<dbReference type="Gene3D" id="3.40.50.1820">
    <property type="entry name" value="alpha/beta hydrolase"/>
    <property type="match status" value="1"/>
</dbReference>
<keyword evidence="3" id="KW-0378">Hydrolase</keyword>
<protein>
    <submittedName>
        <fullName evidence="3">Alpha/beta hydrolase</fullName>
    </submittedName>
</protein>
<dbReference type="Proteomes" id="UP000618240">
    <property type="component" value="Unassembled WGS sequence"/>
</dbReference>
<organism evidence="3 4">
    <name type="scientific">Chryseobacterium tagetis</name>
    <dbReference type="NCBI Taxonomy" id="2801334"/>
    <lineage>
        <taxon>Bacteria</taxon>
        <taxon>Pseudomonadati</taxon>
        <taxon>Bacteroidota</taxon>
        <taxon>Flavobacteriia</taxon>
        <taxon>Flavobacteriales</taxon>
        <taxon>Weeksellaceae</taxon>
        <taxon>Chryseobacterium group</taxon>
        <taxon>Chryseobacterium</taxon>
    </lineage>
</organism>
<dbReference type="Gene3D" id="1.10.10.800">
    <property type="match status" value="1"/>
</dbReference>
<evidence type="ECO:0000256" key="1">
    <source>
        <dbReference type="SAM" id="SignalP"/>
    </source>
</evidence>
<dbReference type="RefSeq" id="WP_225685944.1">
    <property type="nucleotide sequence ID" value="NZ_JAERSE020000001.1"/>
</dbReference>
<dbReference type="GO" id="GO:0016787">
    <property type="term" value="F:hydrolase activity"/>
    <property type="evidence" value="ECO:0007669"/>
    <property type="project" value="UniProtKB-KW"/>
</dbReference>
<evidence type="ECO:0000259" key="2">
    <source>
        <dbReference type="Pfam" id="PF02129"/>
    </source>
</evidence>
<dbReference type="InterPro" id="IPR000383">
    <property type="entry name" value="Xaa-Pro-like_dom"/>
</dbReference>
<dbReference type="PANTHER" id="PTHR47751">
    <property type="entry name" value="SUPERFAMILY HYDROLASE, PUTATIVE (AFU_ORTHOLOGUE AFUA_2G16580)-RELATED"/>
    <property type="match status" value="1"/>
</dbReference>
<dbReference type="Pfam" id="PF02129">
    <property type="entry name" value="Peptidase_S15"/>
    <property type="match status" value="1"/>
</dbReference>
<comment type="caution">
    <text evidence="3">The sequence shown here is derived from an EMBL/GenBank/DDBJ whole genome shotgun (WGS) entry which is preliminary data.</text>
</comment>
<feature type="chain" id="PRO_5045286744" evidence="1">
    <location>
        <begin position="21"/>
        <end position="369"/>
    </location>
</feature>
<dbReference type="EMBL" id="JAERSE020000001">
    <property type="protein sequence ID" value="MCA6065957.1"/>
    <property type="molecule type" value="Genomic_DNA"/>
</dbReference>
<name>A0ABS7ZXN6_9FLAO</name>
<accession>A0ABS7ZXN6</accession>
<sequence length="369" mass="40354">MKNIVIAVIMLMSGAGITTAQVQTVKNQQLKTRKMENTEKPKYETNPFTLVYDGAITENVEGKVNIHPVKYKINDIDIVANVYTPPNYNPSGKYPTVVVAHPNGGVKEQVAGLYAQRLAEKGYITIAADAAYQGGSGGSPRNVDKPANRIEDIRAMADFISQFQGVDTNKLGLLGICGGGGYSLAAAQSDKRFKSIATLSMFNSGIVRKNGYANSALNTIQDRLNQAAEARAQEAAGGAVQYVGDMKTFPTEEQLAKMPFDLYREGTIYYGKTYAHPNSSGKYTTSSLMDLMLFDASANMDLIQQPLLMIVGGKADSKYMTDEAFPKAIHAKTKELFVIDGATHIQTYWKPEYVNQAVDKLLAFYSKYL</sequence>
<dbReference type="InterPro" id="IPR051411">
    <property type="entry name" value="Polyketide_trans_af380"/>
</dbReference>
<reference evidence="3 4" key="1">
    <citation type="submission" date="2021-09" db="EMBL/GenBank/DDBJ databases">
        <title>Genome sequencing and assembly of Chryseobacterium sp. RG1.</title>
        <authorList>
            <person name="Chhetri G."/>
        </authorList>
    </citation>
    <scope>NUCLEOTIDE SEQUENCE [LARGE SCALE GENOMIC DNA]</scope>
    <source>
        <strain evidence="3 4">RG1</strain>
    </source>
</reference>
<evidence type="ECO:0000313" key="4">
    <source>
        <dbReference type="Proteomes" id="UP000618240"/>
    </source>
</evidence>
<keyword evidence="4" id="KW-1185">Reference proteome</keyword>
<proteinExistence type="predicted"/>
<evidence type="ECO:0000313" key="3">
    <source>
        <dbReference type="EMBL" id="MCA6065957.1"/>
    </source>
</evidence>
<keyword evidence="1" id="KW-0732">Signal</keyword>
<feature type="domain" description="Xaa-Pro dipeptidyl-peptidase-like" evidence="2">
    <location>
        <begin position="77"/>
        <end position="320"/>
    </location>
</feature>
<feature type="signal peptide" evidence="1">
    <location>
        <begin position="1"/>
        <end position="20"/>
    </location>
</feature>